<organism evidence="7 8">
    <name type="scientific">Blastopirellula marina DSM 3645</name>
    <dbReference type="NCBI Taxonomy" id="314230"/>
    <lineage>
        <taxon>Bacteria</taxon>
        <taxon>Pseudomonadati</taxon>
        <taxon>Planctomycetota</taxon>
        <taxon>Planctomycetia</taxon>
        <taxon>Pirellulales</taxon>
        <taxon>Pirellulaceae</taxon>
        <taxon>Blastopirellula</taxon>
    </lineage>
</organism>
<evidence type="ECO:0000313" key="7">
    <source>
        <dbReference type="EMBL" id="EAQ81724.1"/>
    </source>
</evidence>
<dbReference type="Pfam" id="PF01709">
    <property type="entry name" value="Transcrip_reg"/>
    <property type="match status" value="1"/>
</dbReference>
<dbReference type="eggNOG" id="COG0217">
    <property type="taxonomic scope" value="Bacteria"/>
</dbReference>
<dbReference type="InterPro" id="IPR048300">
    <property type="entry name" value="TACO1_YebC-like_2nd/3rd_dom"/>
</dbReference>
<dbReference type="RefSeq" id="WP_002653715.1">
    <property type="nucleotide sequence ID" value="NZ_CH672376.1"/>
</dbReference>
<comment type="subcellular location">
    <subcellularLocation>
        <location evidence="4">Cytoplasm</location>
    </subcellularLocation>
</comment>
<dbReference type="InterPro" id="IPR026564">
    <property type="entry name" value="Transcrip_reg_TACO1-like_dom3"/>
</dbReference>
<dbReference type="Pfam" id="PF20772">
    <property type="entry name" value="TACO1_YebC_N"/>
    <property type="match status" value="1"/>
</dbReference>
<gene>
    <name evidence="7" type="ORF">DSM3645_29122</name>
</gene>
<dbReference type="GO" id="GO:0003677">
    <property type="term" value="F:DNA binding"/>
    <property type="evidence" value="ECO:0007669"/>
    <property type="project" value="UniProtKB-UniRule"/>
</dbReference>
<dbReference type="PANTHER" id="PTHR12532">
    <property type="entry name" value="TRANSLATIONAL ACTIVATOR OF CYTOCHROME C OXIDASE 1"/>
    <property type="match status" value="1"/>
</dbReference>
<dbReference type="HOGENOM" id="CLU_062974_2_0_0"/>
<dbReference type="InterPro" id="IPR017856">
    <property type="entry name" value="Integrase-like_N"/>
</dbReference>
<dbReference type="EMBL" id="AANZ01000004">
    <property type="protein sequence ID" value="EAQ81724.1"/>
    <property type="molecule type" value="Genomic_DNA"/>
</dbReference>
<feature type="domain" description="TACO1/YebC-like second and third" evidence="5">
    <location>
        <begin position="79"/>
        <end position="236"/>
    </location>
</feature>
<dbReference type="NCBIfam" id="TIGR01033">
    <property type="entry name" value="YebC/PmpR family DNA-binding transcriptional regulator"/>
    <property type="match status" value="1"/>
</dbReference>
<dbReference type="GO" id="GO:0006355">
    <property type="term" value="P:regulation of DNA-templated transcription"/>
    <property type="evidence" value="ECO:0007669"/>
    <property type="project" value="UniProtKB-UniRule"/>
</dbReference>
<dbReference type="InterPro" id="IPR049083">
    <property type="entry name" value="TACO1_YebC_N"/>
</dbReference>
<sequence>MGRSFENRKHSIAKTAAQKTKLYSKYGKMIYVAAKNGVPDPELNGSLKNMMEKAKREQVPAHVIDKAIEKAKGAGGEDYSESRYEGYGPGGCSVIVECLTDNANRTITDVRNCFTKTGSKLGNAGSVGHLFDHLAIFSFKGEGQDQILEAMLEADVNVEDVEEEDGQLTVFAAASDYFKTKQALQETLPDIDFEVQEIAYVPQSRTELSEDDAKMFEKFMDLLHDCEDVQNVYHNAQLPDQE</sequence>
<evidence type="ECO:0000256" key="1">
    <source>
        <dbReference type="ARBA" id="ARBA00008724"/>
    </source>
</evidence>
<evidence type="ECO:0000256" key="4">
    <source>
        <dbReference type="HAMAP-Rule" id="MF_00693"/>
    </source>
</evidence>
<proteinExistence type="inferred from homology"/>
<reference evidence="7 8" key="1">
    <citation type="submission" date="2006-02" db="EMBL/GenBank/DDBJ databases">
        <authorList>
            <person name="Amann R."/>
            <person name="Ferriera S."/>
            <person name="Johnson J."/>
            <person name="Kravitz S."/>
            <person name="Halpern A."/>
            <person name="Remington K."/>
            <person name="Beeson K."/>
            <person name="Tran B."/>
            <person name="Rogers Y.-H."/>
            <person name="Friedman R."/>
            <person name="Venter J.C."/>
        </authorList>
    </citation>
    <scope>NUCLEOTIDE SEQUENCE [LARGE SCALE GENOMIC DNA]</scope>
    <source>
        <strain evidence="7 8">DSM 3645</strain>
    </source>
</reference>
<dbReference type="NCBIfam" id="NF009044">
    <property type="entry name" value="PRK12378.1"/>
    <property type="match status" value="1"/>
</dbReference>
<name>A3ZPP6_9BACT</name>
<dbReference type="AlphaFoldDB" id="A3ZPP6"/>
<comment type="caution">
    <text evidence="7">The sequence shown here is derived from an EMBL/GenBank/DDBJ whole genome shotgun (WGS) entry which is preliminary data.</text>
</comment>
<keyword evidence="2 4" id="KW-0805">Transcription regulation</keyword>
<feature type="domain" description="TACO1/YebC-like N-terminal" evidence="6">
    <location>
        <begin position="4"/>
        <end position="73"/>
    </location>
</feature>
<protein>
    <recommendedName>
        <fullName evidence="4">Probable transcriptional regulatory protein DSM3645_29122</fullName>
    </recommendedName>
</protein>
<dbReference type="GO" id="GO:0005829">
    <property type="term" value="C:cytosol"/>
    <property type="evidence" value="ECO:0007669"/>
    <property type="project" value="TreeGrafter"/>
</dbReference>
<comment type="similarity">
    <text evidence="1 4">Belongs to the TACO1 family.</text>
</comment>
<dbReference type="Gene3D" id="1.10.10.200">
    <property type="match status" value="1"/>
</dbReference>
<dbReference type="Proteomes" id="UP000004358">
    <property type="component" value="Unassembled WGS sequence"/>
</dbReference>
<evidence type="ECO:0000256" key="2">
    <source>
        <dbReference type="ARBA" id="ARBA00023015"/>
    </source>
</evidence>
<dbReference type="InterPro" id="IPR002876">
    <property type="entry name" value="Transcrip_reg_TACO1-like"/>
</dbReference>
<dbReference type="PANTHER" id="PTHR12532:SF0">
    <property type="entry name" value="TRANSLATIONAL ACTIVATOR OF CYTOCHROME C OXIDASE 1"/>
    <property type="match status" value="1"/>
</dbReference>
<evidence type="ECO:0000259" key="5">
    <source>
        <dbReference type="Pfam" id="PF01709"/>
    </source>
</evidence>
<dbReference type="Gene3D" id="3.30.70.980">
    <property type="match status" value="2"/>
</dbReference>
<evidence type="ECO:0000313" key="8">
    <source>
        <dbReference type="Proteomes" id="UP000004358"/>
    </source>
</evidence>
<keyword evidence="3 4" id="KW-0804">Transcription</keyword>
<evidence type="ECO:0000256" key="3">
    <source>
        <dbReference type="ARBA" id="ARBA00023163"/>
    </source>
</evidence>
<dbReference type="InterPro" id="IPR029072">
    <property type="entry name" value="YebC-like"/>
</dbReference>
<dbReference type="HAMAP" id="MF_00693">
    <property type="entry name" value="Transcrip_reg_TACO1"/>
    <property type="match status" value="1"/>
</dbReference>
<dbReference type="SUPFAM" id="SSF75625">
    <property type="entry name" value="YebC-like"/>
    <property type="match status" value="1"/>
</dbReference>
<accession>A3ZPP6</accession>
<evidence type="ECO:0000259" key="6">
    <source>
        <dbReference type="Pfam" id="PF20772"/>
    </source>
</evidence>
<keyword evidence="4" id="KW-0963">Cytoplasm</keyword>
<keyword evidence="4" id="KW-0238">DNA-binding</keyword>
<dbReference type="STRING" id="314230.DSM3645_29122"/>
<dbReference type="OrthoDB" id="9781053at2"/>